<dbReference type="AlphaFoldDB" id="A0AAD3R1C1"/>
<keyword evidence="4" id="KW-0560">Oxidoreductase</keyword>
<feature type="transmembrane region" description="Helical" evidence="6">
    <location>
        <begin position="109"/>
        <end position="133"/>
    </location>
</feature>
<dbReference type="InterPro" id="IPR050369">
    <property type="entry name" value="RBOH/FRE"/>
</dbReference>
<feature type="transmembrane region" description="Helical" evidence="6">
    <location>
        <begin position="190"/>
        <end position="210"/>
    </location>
</feature>
<keyword evidence="3 6" id="KW-1133">Transmembrane helix</keyword>
<keyword evidence="2 6" id="KW-0812">Transmembrane</keyword>
<evidence type="ECO:0000256" key="4">
    <source>
        <dbReference type="ARBA" id="ARBA00023002"/>
    </source>
</evidence>
<dbReference type="GO" id="GO:0043020">
    <property type="term" value="C:NADPH oxidase complex"/>
    <property type="evidence" value="ECO:0007669"/>
    <property type="project" value="TreeGrafter"/>
</dbReference>
<keyword evidence="5 6" id="KW-0472">Membrane</keyword>
<gene>
    <name evidence="8" type="ORF">AKAME5_002822200</name>
</gene>
<feature type="non-terminal residue" evidence="8">
    <location>
        <position position="211"/>
    </location>
</feature>
<dbReference type="GO" id="GO:0042554">
    <property type="term" value="P:superoxide anion generation"/>
    <property type="evidence" value="ECO:0007669"/>
    <property type="project" value="TreeGrafter"/>
</dbReference>
<evidence type="ECO:0000256" key="2">
    <source>
        <dbReference type="ARBA" id="ARBA00022692"/>
    </source>
</evidence>
<dbReference type="GO" id="GO:0016175">
    <property type="term" value="F:superoxide-generating NAD(P)H oxidase activity"/>
    <property type="evidence" value="ECO:0007669"/>
    <property type="project" value="TreeGrafter"/>
</dbReference>
<proteinExistence type="predicted"/>
<evidence type="ECO:0000256" key="1">
    <source>
        <dbReference type="ARBA" id="ARBA00004141"/>
    </source>
</evidence>
<evidence type="ECO:0000259" key="7">
    <source>
        <dbReference type="Pfam" id="PF01794"/>
    </source>
</evidence>
<reference evidence="8" key="1">
    <citation type="submission" date="2022-08" db="EMBL/GenBank/DDBJ databases">
        <title>Genome sequencing of akame (Lates japonicus).</title>
        <authorList>
            <person name="Hashiguchi Y."/>
            <person name="Takahashi H."/>
        </authorList>
    </citation>
    <scope>NUCLEOTIDE SEQUENCE</scope>
    <source>
        <strain evidence="8">Kochi</strain>
    </source>
</reference>
<dbReference type="PANTHER" id="PTHR11972:SF206">
    <property type="entry name" value="NADPH OXIDASE 4"/>
    <property type="match status" value="1"/>
</dbReference>
<dbReference type="Proteomes" id="UP001279410">
    <property type="component" value="Unassembled WGS sequence"/>
</dbReference>
<sequence>MVVSLRSWVANEEKHLVLVGKNVLSKILSLFNCLQTCCGLGSQHLAVLKTFLLYSLDMVPLPLQDAWAQSGHQQGICFCAEPELQRIAVAYVSSCSTFSEEHHNLSCGLWVAICIFSVVHVSAHLVNVVNFSVSYSDEFPALNLARYRGEDPKLIILTTIPGITGVLLVLILFLMFTSSSYCVRVSNYEIFWYTHNLFIVFYIILMVHMVG</sequence>
<dbReference type="InterPro" id="IPR013130">
    <property type="entry name" value="Fe3_Rdtase_TM_dom"/>
</dbReference>
<organism evidence="8 9">
    <name type="scientific">Lates japonicus</name>
    <name type="common">Japanese lates</name>
    <dbReference type="NCBI Taxonomy" id="270547"/>
    <lineage>
        <taxon>Eukaryota</taxon>
        <taxon>Metazoa</taxon>
        <taxon>Chordata</taxon>
        <taxon>Craniata</taxon>
        <taxon>Vertebrata</taxon>
        <taxon>Euteleostomi</taxon>
        <taxon>Actinopterygii</taxon>
        <taxon>Neopterygii</taxon>
        <taxon>Teleostei</taxon>
        <taxon>Neoteleostei</taxon>
        <taxon>Acanthomorphata</taxon>
        <taxon>Carangaria</taxon>
        <taxon>Carangaria incertae sedis</taxon>
        <taxon>Centropomidae</taxon>
        <taxon>Lates</taxon>
    </lineage>
</organism>
<dbReference type="EMBL" id="BRZM01003802">
    <property type="protein sequence ID" value="GLD52382.1"/>
    <property type="molecule type" value="Genomic_DNA"/>
</dbReference>
<evidence type="ECO:0000256" key="3">
    <source>
        <dbReference type="ARBA" id="ARBA00022989"/>
    </source>
</evidence>
<name>A0AAD3R1C1_LATJO</name>
<dbReference type="Pfam" id="PF01794">
    <property type="entry name" value="Ferric_reduct"/>
    <property type="match status" value="1"/>
</dbReference>
<protein>
    <submittedName>
        <fullName evidence="8">NADPH oxidase 4 isoform X1</fullName>
    </submittedName>
</protein>
<evidence type="ECO:0000313" key="8">
    <source>
        <dbReference type="EMBL" id="GLD52382.1"/>
    </source>
</evidence>
<dbReference type="GO" id="GO:0006952">
    <property type="term" value="P:defense response"/>
    <property type="evidence" value="ECO:0007669"/>
    <property type="project" value="TreeGrafter"/>
</dbReference>
<accession>A0AAD3R1C1</accession>
<feature type="transmembrane region" description="Helical" evidence="6">
    <location>
        <begin position="154"/>
        <end position="178"/>
    </location>
</feature>
<evidence type="ECO:0000256" key="5">
    <source>
        <dbReference type="ARBA" id="ARBA00023136"/>
    </source>
</evidence>
<evidence type="ECO:0000256" key="6">
    <source>
        <dbReference type="SAM" id="Phobius"/>
    </source>
</evidence>
<dbReference type="PANTHER" id="PTHR11972">
    <property type="entry name" value="NADPH OXIDASE"/>
    <property type="match status" value="1"/>
</dbReference>
<comment type="subcellular location">
    <subcellularLocation>
        <location evidence="1">Membrane</location>
        <topology evidence="1">Multi-pass membrane protein</topology>
    </subcellularLocation>
</comment>
<comment type="caution">
    <text evidence="8">The sequence shown here is derived from an EMBL/GenBank/DDBJ whole genome shotgun (WGS) entry which is preliminary data.</text>
</comment>
<feature type="domain" description="Ferric oxidoreductase" evidence="7">
    <location>
        <begin position="112"/>
        <end position="205"/>
    </location>
</feature>
<keyword evidence="9" id="KW-1185">Reference proteome</keyword>
<evidence type="ECO:0000313" key="9">
    <source>
        <dbReference type="Proteomes" id="UP001279410"/>
    </source>
</evidence>